<evidence type="ECO:0000259" key="11">
    <source>
        <dbReference type="Pfam" id="PF11741"/>
    </source>
</evidence>
<feature type="domain" description="AMIN" evidence="11">
    <location>
        <begin position="328"/>
        <end position="411"/>
    </location>
</feature>
<comment type="similarity">
    <text evidence="7">Belongs to the bacterial secretin family.</text>
</comment>
<dbReference type="PANTHER" id="PTHR30604:SF1">
    <property type="entry name" value="DNA UTILIZATION PROTEIN HOFQ"/>
    <property type="match status" value="1"/>
</dbReference>
<evidence type="ECO:0000313" key="14">
    <source>
        <dbReference type="Proteomes" id="UP000605201"/>
    </source>
</evidence>
<keyword evidence="2 8" id="KW-0813">Transport</keyword>
<protein>
    <submittedName>
        <fullName evidence="13">Type IV pilus secretin PilQ</fullName>
    </submittedName>
</protein>
<feature type="domain" description="Type II/III secretion system secretin-like" evidence="9">
    <location>
        <begin position="729"/>
        <end position="882"/>
    </location>
</feature>
<dbReference type="Pfam" id="PF21305">
    <property type="entry name" value="type_II_gspD_N0"/>
    <property type="match status" value="1"/>
</dbReference>
<dbReference type="Gene3D" id="2.60.40.3470">
    <property type="match status" value="1"/>
</dbReference>
<dbReference type="EMBL" id="JACNIG010000192">
    <property type="protein sequence ID" value="MBC8431912.1"/>
    <property type="molecule type" value="Genomic_DNA"/>
</dbReference>
<evidence type="ECO:0000256" key="5">
    <source>
        <dbReference type="ARBA" id="ARBA00023136"/>
    </source>
</evidence>
<evidence type="ECO:0000256" key="7">
    <source>
        <dbReference type="RuleBase" id="RU004003"/>
    </source>
</evidence>
<evidence type="ECO:0000256" key="2">
    <source>
        <dbReference type="ARBA" id="ARBA00022448"/>
    </source>
</evidence>
<reference evidence="13 14" key="1">
    <citation type="submission" date="2020-08" db="EMBL/GenBank/DDBJ databases">
        <title>Bridging the membrane lipid divide: bacteria of the FCB group superphylum have the potential to synthesize archaeal ether lipids.</title>
        <authorList>
            <person name="Villanueva L."/>
            <person name="Von Meijenfeldt F.A.B."/>
            <person name="Westbye A.B."/>
            <person name="Yadav S."/>
            <person name="Hopmans E.C."/>
            <person name="Dutilh B.E."/>
            <person name="Sinninghe Damste J.S."/>
        </authorList>
    </citation>
    <scope>NUCLEOTIDE SEQUENCE [LARGE SCALE GENOMIC DNA]</scope>
    <source>
        <strain evidence="13">NIOZ-UU17</strain>
    </source>
</reference>
<organism evidence="13 14">
    <name type="scientific">Candidatus Desulfatibia vada</name>
    <dbReference type="NCBI Taxonomy" id="2841696"/>
    <lineage>
        <taxon>Bacteria</taxon>
        <taxon>Pseudomonadati</taxon>
        <taxon>Thermodesulfobacteriota</taxon>
        <taxon>Desulfobacteria</taxon>
        <taxon>Desulfobacterales</taxon>
        <taxon>Desulfobacterales incertae sedis</taxon>
        <taxon>Candidatus Desulfatibia</taxon>
    </lineage>
</organism>
<dbReference type="GO" id="GO:0009306">
    <property type="term" value="P:protein secretion"/>
    <property type="evidence" value="ECO:0007669"/>
    <property type="project" value="InterPro"/>
</dbReference>
<keyword evidence="3" id="KW-0812">Transmembrane</keyword>
<dbReference type="InterPro" id="IPR049371">
    <property type="entry name" value="GspD-like_N0"/>
</dbReference>
<gene>
    <name evidence="13" type="primary">pilQ</name>
    <name evidence="13" type="ORF">H8D96_08320</name>
</gene>
<dbReference type="Gene3D" id="2.60.40.3500">
    <property type="match status" value="1"/>
</dbReference>
<evidence type="ECO:0000256" key="8">
    <source>
        <dbReference type="RuleBase" id="RU004004"/>
    </source>
</evidence>
<evidence type="ECO:0000313" key="13">
    <source>
        <dbReference type="EMBL" id="MBC8431912.1"/>
    </source>
</evidence>
<dbReference type="Proteomes" id="UP000605201">
    <property type="component" value="Unassembled WGS sequence"/>
</dbReference>
<dbReference type="InterPro" id="IPR013355">
    <property type="entry name" value="Pilus_4_PilQ"/>
</dbReference>
<proteinExistence type="inferred from homology"/>
<evidence type="ECO:0000256" key="6">
    <source>
        <dbReference type="ARBA" id="ARBA00023237"/>
    </source>
</evidence>
<comment type="subcellular location">
    <subcellularLocation>
        <location evidence="8">Cell outer membrane</location>
    </subcellularLocation>
    <subcellularLocation>
        <location evidence="1">Membrane</location>
    </subcellularLocation>
</comment>
<accession>A0A8J6P2B5</accession>
<evidence type="ECO:0000259" key="12">
    <source>
        <dbReference type="Pfam" id="PF21305"/>
    </source>
</evidence>
<keyword evidence="5" id="KW-0472">Membrane</keyword>
<dbReference type="PROSITE" id="PS51257">
    <property type="entry name" value="PROKAR_LIPOPROTEIN"/>
    <property type="match status" value="1"/>
</dbReference>
<keyword evidence="4" id="KW-0732">Signal</keyword>
<dbReference type="InterPro" id="IPR021731">
    <property type="entry name" value="AMIN_dom"/>
</dbReference>
<dbReference type="Gene3D" id="3.30.1370.130">
    <property type="match status" value="1"/>
</dbReference>
<dbReference type="Pfam" id="PF11741">
    <property type="entry name" value="AMIN"/>
    <property type="match status" value="2"/>
</dbReference>
<keyword evidence="6" id="KW-0998">Cell outer membrane</keyword>
<dbReference type="InterPro" id="IPR051808">
    <property type="entry name" value="Type_IV_pilus_biogenesis"/>
</dbReference>
<dbReference type="InterPro" id="IPR001775">
    <property type="entry name" value="GspD/PilQ"/>
</dbReference>
<dbReference type="GO" id="GO:0009279">
    <property type="term" value="C:cell outer membrane"/>
    <property type="evidence" value="ECO:0007669"/>
    <property type="project" value="UniProtKB-SubCell"/>
</dbReference>
<dbReference type="Pfam" id="PF00263">
    <property type="entry name" value="Secretin"/>
    <property type="match status" value="1"/>
</dbReference>
<feature type="domain" description="NolW-like" evidence="10">
    <location>
        <begin position="587"/>
        <end position="644"/>
    </location>
</feature>
<evidence type="ECO:0000256" key="3">
    <source>
        <dbReference type="ARBA" id="ARBA00022692"/>
    </source>
</evidence>
<dbReference type="AlphaFoldDB" id="A0A8J6P2B5"/>
<evidence type="ECO:0000256" key="4">
    <source>
        <dbReference type="ARBA" id="ARBA00022729"/>
    </source>
</evidence>
<evidence type="ECO:0000259" key="9">
    <source>
        <dbReference type="Pfam" id="PF00263"/>
    </source>
</evidence>
<dbReference type="PRINTS" id="PR00811">
    <property type="entry name" value="BCTERIALGSPD"/>
</dbReference>
<dbReference type="NCBIfam" id="TIGR02515">
    <property type="entry name" value="IV_pilus_PilQ"/>
    <property type="match status" value="1"/>
</dbReference>
<evidence type="ECO:0000256" key="1">
    <source>
        <dbReference type="ARBA" id="ARBA00004370"/>
    </source>
</evidence>
<dbReference type="InterPro" id="IPR005644">
    <property type="entry name" value="NolW-like"/>
</dbReference>
<evidence type="ECO:0000259" key="10">
    <source>
        <dbReference type="Pfam" id="PF03958"/>
    </source>
</evidence>
<name>A0A8J6P2B5_9BACT</name>
<feature type="domain" description="AMIN" evidence="11">
    <location>
        <begin position="212"/>
        <end position="287"/>
    </location>
</feature>
<feature type="domain" description="GspD-like N0" evidence="12">
    <location>
        <begin position="483"/>
        <end position="549"/>
    </location>
</feature>
<dbReference type="InterPro" id="IPR038591">
    <property type="entry name" value="NolW-like_sf"/>
</dbReference>
<comment type="caution">
    <text evidence="13">The sequence shown here is derived from an EMBL/GenBank/DDBJ whole genome shotgun (WGS) entry which is preliminary data.</text>
</comment>
<dbReference type="Pfam" id="PF03958">
    <property type="entry name" value="Secretin_N"/>
    <property type="match status" value="1"/>
</dbReference>
<sequence length="891" mass="97325">MNFEINKLLQIRATAFFILIAVILLAGCASNQMATKQTEKGAVESIASKLITQISTTEDSEAFSVGIKGNQLLSYTSVKQPVPLGVLLYFPETALGDINTTYMPESDLVGSINASELTDKGHTSRIEIALKQDASYEVIRQDNDLKVIFNKVPPASTSTEQVIKTQEERPAAETQAMSAAASTAAAIRLESISSAELADSINIFVNADGTIKDYKFFITTSPARIIFDLFGVKSPFQKEQTIPVGSKWVKTVRHYGYPDRVRVVLDTAARYLSAVSANSSENGLVIQVGSTTKTAAAPAQAEIQTAASPKEVKPLEVDESKPAWVNRIDFSSEEAGKSTIIIGTTKPIQYDIKKINEKKLLLNLYNTNIPEYRQRPMITTRFASAVDRITPLQTPKMKEISMISIELRESVPYVAEQVSDLLMLHFEASSIPPKTLDEAKLPPWKKVTMQPMAATADEKPEIAATATAAPQPSGKYAGEKIALNFYQTDIKNVFRILMDVSKKNFAIDKDVSGSVTLTFDKPVPWDQVLDLVLRMNMLGMVYEGDIVRIATQKTLEQEATQRQSELATQQKTTAQKIAAEPLLTEFISVNYADASADVLPHIVLTEGRGSITVDTRNNQIIITDVAEKIKQAKETVEQIDKVTPQVIIEARIVEATNTFSRDLGTQWQVTGSPAYDNTSGSHNAKFGGDLAFDMSATNPPASSLGQLGITFLRTAGSQISIVNAQIAASESKGMVKIISSPKILTLDNTPATIKQGLSYPFNKLDADGNTTTEFKDIALELEVTPHVTPDHRISMEITVKNNEIGAVINNQISFTTKEASTKLLVNDGDTVIIGGIRKATKRDGVSGVPGLKDIPLLGWFFKRKNTSDDLEELLIFITPRIVILEQRDLGG</sequence>
<dbReference type="InterPro" id="IPR004846">
    <property type="entry name" value="T2SS/T3SS_dom"/>
</dbReference>
<dbReference type="Gene3D" id="3.30.1370.120">
    <property type="match status" value="1"/>
</dbReference>
<dbReference type="PANTHER" id="PTHR30604">
    <property type="entry name" value="PROTEIN TRANSPORT PROTEIN HOFQ"/>
    <property type="match status" value="1"/>
</dbReference>